<dbReference type="AlphaFoldDB" id="A0A174JXB9"/>
<dbReference type="Proteomes" id="UP000095594">
    <property type="component" value="Unassembled WGS sequence"/>
</dbReference>
<accession>A0A174JXB9</accession>
<name>A0A174JXB9_9CLOT</name>
<dbReference type="PIRSF" id="PIRSF033595">
    <property type="entry name" value="UCP033595"/>
    <property type="match status" value="1"/>
</dbReference>
<dbReference type="EMBL" id="CYZX01000023">
    <property type="protein sequence ID" value="CUP03261.1"/>
    <property type="molecule type" value="Genomic_DNA"/>
</dbReference>
<sequence length="109" mass="12525">MKIVESLSLAIENKGKKIMYFYRLTQCQTKSGQAFGIEVERQDFKDESLINIERDSVDIISTKKEKVRPILELLYKNNVSPIHLIDIIGAYVDECIEDFNNEEVLVASV</sequence>
<protein>
    <submittedName>
        <fullName evidence="1">Uncharacterized protein</fullName>
    </submittedName>
</protein>
<evidence type="ECO:0000313" key="2">
    <source>
        <dbReference type="Proteomes" id="UP000095594"/>
    </source>
</evidence>
<evidence type="ECO:0000313" key="1">
    <source>
        <dbReference type="EMBL" id="CUP03261.1"/>
    </source>
</evidence>
<reference evidence="1 2" key="1">
    <citation type="submission" date="2015-09" db="EMBL/GenBank/DDBJ databases">
        <authorList>
            <consortium name="Pathogen Informatics"/>
        </authorList>
    </citation>
    <scope>NUCLEOTIDE SEQUENCE [LARGE SCALE GENOMIC DNA]</scope>
    <source>
        <strain evidence="1 2">2789STDY5834856</strain>
    </source>
</reference>
<gene>
    <name evidence="1" type="ORF">ERS852471_02843</name>
</gene>
<organism evidence="1 2">
    <name type="scientific">Clostridium disporicum</name>
    <dbReference type="NCBI Taxonomy" id="84024"/>
    <lineage>
        <taxon>Bacteria</taxon>
        <taxon>Bacillati</taxon>
        <taxon>Bacillota</taxon>
        <taxon>Clostridia</taxon>
        <taxon>Eubacteriales</taxon>
        <taxon>Clostridiaceae</taxon>
        <taxon>Clostridium</taxon>
    </lineage>
</organism>
<dbReference type="RefSeq" id="WP_055267651.1">
    <property type="nucleotide sequence ID" value="NZ_CABIXQ010000023.1"/>
</dbReference>
<dbReference type="Pfam" id="PF20124">
    <property type="entry name" value="DUF6514"/>
    <property type="match status" value="1"/>
</dbReference>
<proteinExistence type="predicted"/>
<dbReference type="OrthoDB" id="1954979at2"/>
<dbReference type="InterPro" id="IPR017016">
    <property type="entry name" value="UCP033595"/>
</dbReference>